<name>A0ABX2BKZ2_9BURK</name>
<feature type="transmembrane region" description="Helical" evidence="1">
    <location>
        <begin position="18"/>
        <end position="40"/>
    </location>
</feature>
<sequence>MAASLALPDAAGEGSNRIAAGGALIALTPFTMAGVATYGIKAATATTKIKVTMAVVPPGICDVEVKQSAATRQGRVFDSRSGDPDAEGCCLYQFGPRL</sequence>
<keyword evidence="1" id="KW-0472">Membrane</keyword>
<keyword evidence="1" id="KW-0812">Transmembrane</keyword>
<evidence type="ECO:0000256" key="1">
    <source>
        <dbReference type="SAM" id="Phobius"/>
    </source>
</evidence>
<evidence type="ECO:0000313" key="2">
    <source>
        <dbReference type="EMBL" id="NPT40455.1"/>
    </source>
</evidence>
<evidence type="ECO:0000313" key="3">
    <source>
        <dbReference type="Proteomes" id="UP000652198"/>
    </source>
</evidence>
<proteinExistence type="predicted"/>
<protein>
    <submittedName>
        <fullName evidence="2">Uncharacterized protein</fullName>
    </submittedName>
</protein>
<comment type="caution">
    <text evidence="2">The sequence shown here is derived from an EMBL/GenBank/DDBJ whole genome shotgun (WGS) entry which is preliminary data.</text>
</comment>
<reference evidence="2 3" key="1">
    <citation type="submission" date="2019-11" db="EMBL/GenBank/DDBJ databases">
        <title>Metabolism of dissolved organic matter in forest soils.</title>
        <authorList>
            <person name="Cyle K.T."/>
            <person name="Wilhelm R.C."/>
            <person name="Martinez C.E."/>
        </authorList>
    </citation>
    <scope>NUCLEOTIDE SEQUENCE [LARGE SCALE GENOMIC DNA]</scope>
    <source>
        <strain evidence="2 3">1N</strain>
    </source>
</reference>
<accession>A0ABX2BKZ2</accession>
<keyword evidence="1" id="KW-1133">Transmembrane helix</keyword>
<dbReference type="EMBL" id="WOEY01000016">
    <property type="protein sequence ID" value="NPT40455.1"/>
    <property type="molecule type" value="Genomic_DNA"/>
</dbReference>
<keyword evidence="3" id="KW-1185">Reference proteome</keyword>
<organism evidence="2 3">
    <name type="scientific">Paraburkholderia solitsugae</name>
    <dbReference type="NCBI Taxonomy" id="2675748"/>
    <lineage>
        <taxon>Bacteria</taxon>
        <taxon>Pseudomonadati</taxon>
        <taxon>Pseudomonadota</taxon>
        <taxon>Betaproteobacteria</taxon>
        <taxon>Burkholderiales</taxon>
        <taxon>Burkholderiaceae</taxon>
        <taxon>Paraburkholderia</taxon>
    </lineage>
</organism>
<dbReference type="RefSeq" id="WP_172309091.1">
    <property type="nucleotide sequence ID" value="NZ_WOEY01000016.1"/>
</dbReference>
<dbReference type="Proteomes" id="UP000652198">
    <property type="component" value="Unassembled WGS sequence"/>
</dbReference>
<gene>
    <name evidence="2" type="ORF">GNZ12_03825</name>
</gene>